<evidence type="ECO:0000256" key="1">
    <source>
        <dbReference type="ARBA" id="ARBA00022676"/>
    </source>
</evidence>
<evidence type="ECO:0000259" key="5">
    <source>
        <dbReference type="Pfam" id="PF01048"/>
    </source>
</evidence>
<comment type="function">
    <text evidence="4">Catalyzes the reversible phosphorylation of S-methyl-5'-thioadenosine (MTA) to adenine and 5-methylthioribose-1-phosphate. Involved in the breakdown of MTA, a major by-product of polyamine biosynthesis. Responsible for the first step in the methionine salvage pathway after MTA has been generated from S-adenosylmethionine. Has broad substrate specificity with 6-aminopurine nucleosides as preferred substrates.</text>
</comment>
<keyword evidence="3 4" id="KW-0660">Purine salvage</keyword>
<accession>A0A7M5UP26</accession>
<dbReference type="RefSeq" id="XP_066926432.1">
    <property type="nucleotide sequence ID" value="XM_067070331.1"/>
</dbReference>
<proteinExistence type="inferred from homology"/>
<dbReference type="InterPro" id="IPR035994">
    <property type="entry name" value="Nucleoside_phosphorylase_sf"/>
</dbReference>
<comment type="similarity">
    <text evidence="4">Belongs to the PNP/MTAP phosphorylase family. MTAP subfamily.</text>
</comment>
<evidence type="ECO:0000256" key="2">
    <source>
        <dbReference type="ARBA" id="ARBA00022679"/>
    </source>
</evidence>
<evidence type="ECO:0000313" key="6">
    <source>
        <dbReference type="EnsemblMetazoa" id="CLYHEMP003481.1"/>
    </source>
</evidence>
<reference evidence="6" key="1">
    <citation type="submission" date="2021-01" db="UniProtKB">
        <authorList>
            <consortium name="EnsemblMetazoa"/>
        </authorList>
    </citation>
    <scope>IDENTIFICATION</scope>
</reference>
<dbReference type="GO" id="GO:0019509">
    <property type="term" value="P:L-methionine salvage from methylthioadenosine"/>
    <property type="evidence" value="ECO:0007669"/>
    <property type="project" value="UniProtKB-UniRule"/>
</dbReference>
<comment type="subunit">
    <text evidence="4">Homotrimer.</text>
</comment>
<keyword evidence="2 4" id="KW-0808">Transferase</keyword>
<dbReference type="AlphaFoldDB" id="A0A7M5UP26"/>
<comment type="pathway">
    <text evidence="4">Amino-acid biosynthesis; L-methionine biosynthesis via salvage pathway; S-methyl-5-thio-alpha-D-ribose 1-phosphate from S-methyl-5'-thioadenosine (phosphorylase route): step 1/1.</text>
</comment>
<comment type="caution">
    <text evidence="4">Lacks conserved residue(s) required for the propagation of feature annotation.</text>
</comment>
<comment type="catalytic activity">
    <reaction evidence="4">
        <text>S-methyl-5'-thioadenosine + phosphate = 5-(methylsulfanyl)-alpha-D-ribose 1-phosphate + adenine</text>
        <dbReference type="Rhea" id="RHEA:11852"/>
        <dbReference type="ChEBI" id="CHEBI:16708"/>
        <dbReference type="ChEBI" id="CHEBI:17509"/>
        <dbReference type="ChEBI" id="CHEBI:43474"/>
        <dbReference type="ChEBI" id="CHEBI:58533"/>
        <dbReference type="EC" id="2.4.2.28"/>
    </reaction>
</comment>
<dbReference type="GeneID" id="136813841"/>
<dbReference type="InterPro" id="IPR010044">
    <property type="entry name" value="MTAP"/>
</dbReference>
<dbReference type="PANTHER" id="PTHR42679">
    <property type="entry name" value="S-METHYL-5'-THIOADENOSINE PHOSPHORYLASE"/>
    <property type="match status" value="1"/>
</dbReference>
<feature type="binding site" evidence="4">
    <location>
        <begin position="54"/>
        <end position="55"/>
    </location>
    <ligand>
        <name>phosphate</name>
        <dbReference type="ChEBI" id="CHEBI:43474"/>
    </ligand>
</feature>
<dbReference type="EC" id="2.4.2.28" evidence="4"/>
<organism evidence="6 7">
    <name type="scientific">Clytia hemisphaerica</name>
    <dbReference type="NCBI Taxonomy" id="252671"/>
    <lineage>
        <taxon>Eukaryota</taxon>
        <taxon>Metazoa</taxon>
        <taxon>Cnidaria</taxon>
        <taxon>Hydrozoa</taxon>
        <taxon>Hydroidolina</taxon>
        <taxon>Leptothecata</taxon>
        <taxon>Obeliida</taxon>
        <taxon>Clytiidae</taxon>
        <taxon>Clytia</taxon>
    </lineage>
</organism>
<comment type="subcellular location">
    <subcellularLocation>
        <location evidence="4">Cytoplasm</location>
    </subcellularLocation>
    <subcellularLocation>
        <location evidence="4">Nucleus</location>
    </subcellularLocation>
</comment>
<dbReference type="EnsemblMetazoa" id="CLYHEMT003481.1">
    <property type="protein sequence ID" value="CLYHEMP003481.1"/>
    <property type="gene ID" value="CLYHEMG003481"/>
</dbReference>
<feature type="binding site" evidence="4">
    <location>
        <position position="191"/>
    </location>
    <ligand>
        <name>phosphate</name>
        <dbReference type="ChEBI" id="CHEBI:43474"/>
    </ligand>
</feature>
<dbReference type="Proteomes" id="UP000594262">
    <property type="component" value="Unplaced"/>
</dbReference>
<feature type="site" description="Important for substrate specificity" evidence="4">
    <location>
        <position position="172"/>
    </location>
</feature>
<feature type="binding site" evidence="4">
    <location>
        <position position="12"/>
    </location>
    <ligand>
        <name>phosphate</name>
        <dbReference type="ChEBI" id="CHEBI:43474"/>
    </ligand>
</feature>
<name>A0A7M5UP26_9CNID</name>
<feature type="site" description="Important for substrate specificity" evidence="4">
    <location>
        <position position="227"/>
    </location>
</feature>
<dbReference type="GO" id="GO:0017061">
    <property type="term" value="F:S-methyl-5-thioadenosine phosphorylase activity"/>
    <property type="evidence" value="ECO:0007669"/>
    <property type="project" value="UniProtKB-UniRule"/>
</dbReference>
<feature type="domain" description="Nucleoside phosphorylase" evidence="5">
    <location>
        <begin position="5"/>
        <end position="249"/>
    </location>
</feature>
<protein>
    <recommendedName>
        <fullName evidence="4">S-methyl-5'-thioadenosine phosphorylase</fullName>
        <ecNumber evidence="4">2.4.2.28</ecNumber>
    </recommendedName>
    <alternativeName>
        <fullName evidence="4">5'-methylthioadenosine phosphorylase</fullName>
        <shortName evidence="4">MTA phosphorylase</shortName>
        <shortName evidence="4">MTAP</shortName>
        <shortName evidence="4">MTAPase</shortName>
    </alternativeName>
</protein>
<dbReference type="GO" id="GO:0005634">
    <property type="term" value="C:nucleus"/>
    <property type="evidence" value="ECO:0007669"/>
    <property type="project" value="UniProtKB-SubCell"/>
</dbReference>
<evidence type="ECO:0000256" key="3">
    <source>
        <dbReference type="ARBA" id="ARBA00022726"/>
    </source>
</evidence>
<dbReference type="Gene3D" id="3.40.50.1580">
    <property type="entry name" value="Nucleoside phosphorylase domain"/>
    <property type="match status" value="1"/>
</dbReference>
<dbReference type="PANTHER" id="PTHR42679:SF2">
    <property type="entry name" value="S-METHYL-5'-THIOADENOSINE PHOSPHORYLASE"/>
    <property type="match status" value="1"/>
</dbReference>
<dbReference type="GO" id="GO:0005829">
    <property type="term" value="C:cytosol"/>
    <property type="evidence" value="ECO:0007669"/>
    <property type="project" value="TreeGrafter"/>
</dbReference>
<keyword evidence="7" id="KW-1185">Reference proteome</keyword>
<dbReference type="HAMAP" id="MF_01963">
    <property type="entry name" value="MTAP"/>
    <property type="match status" value="1"/>
</dbReference>
<keyword evidence="4" id="KW-0963">Cytoplasm</keyword>
<feature type="binding site" evidence="4">
    <location>
        <begin position="214"/>
        <end position="216"/>
    </location>
    <ligand>
        <name>substrate</name>
    </ligand>
</feature>
<dbReference type="NCBIfam" id="TIGR01694">
    <property type="entry name" value="MTAP"/>
    <property type="match status" value="1"/>
</dbReference>
<evidence type="ECO:0000256" key="4">
    <source>
        <dbReference type="HAMAP-Rule" id="MF_03155"/>
    </source>
</evidence>
<dbReference type="GO" id="GO:0006166">
    <property type="term" value="P:purine ribonucleoside salvage"/>
    <property type="evidence" value="ECO:0007669"/>
    <property type="project" value="UniProtKB-KW"/>
</dbReference>
<dbReference type="Pfam" id="PF01048">
    <property type="entry name" value="PNP_UDP_1"/>
    <property type="match status" value="1"/>
</dbReference>
<dbReference type="UniPathway" id="UPA00904">
    <property type="reaction ID" value="UER00873"/>
</dbReference>
<dbReference type="CDD" id="cd09010">
    <property type="entry name" value="MTAP_SsMTAPII_like_MTIP"/>
    <property type="match status" value="1"/>
</dbReference>
<dbReference type="SUPFAM" id="SSF53167">
    <property type="entry name" value="Purine and uridine phosphorylases"/>
    <property type="match status" value="1"/>
</dbReference>
<evidence type="ECO:0000313" key="7">
    <source>
        <dbReference type="Proteomes" id="UP000594262"/>
    </source>
</evidence>
<dbReference type="OrthoDB" id="431409at2759"/>
<keyword evidence="1 4" id="KW-0328">Glycosyltransferase</keyword>
<dbReference type="InterPro" id="IPR000845">
    <property type="entry name" value="Nucleoside_phosphorylase_d"/>
</dbReference>
<dbReference type="FunFam" id="3.40.50.1580:FF:000012">
    <property type="entry name" value="Probable 6-oxopurine nucleoside phosphorylase"/>
    <property type="match status" value="1"/>
</dbReference>
<keyword evidence="4" id="KW-0539">Nucleus</keyword>
<sequence>MVKLKIGIIGGTGLDNPEIFTNKNEVSVTTPYGAPSSSLITGQLHGVDVVLLARHGRQHETNPSSINYRANIHALKEIGCTHVLATNACGSLRDEYRVGDLIILDQFIDKTFKRECTFYSGYEGGPKGVMHIPMGHPFCEDTRKCMIEASKGFGFSFHEKGTIVIIEGPRFSTVAESKMFRLWGADLIGMTTVPEVCLAKEAGLCYSAVAMVTDYDSWKEDEPHVSVEIVGQRLRDNAEKATKVLLKAVELIAQRDWDDVIKRHKDVVDGSVM</sequence>
<feature type="binding site" evidence="4">
    <location>
        <position position="190"/>
    </location>
    <ligand>
        <name>substrate</name>
    </ligand>
</feature>